<dbReference type="AlphaFoldDB" id="A0AAI8VYT5"/>
<comment type="caution">
    <text evidence="2">The sequence shown here is derived from an EMBL/GenBank/DDBJ whole genome shotgun (WGS) entry which is preliminary data.</text>
</comment>
<name>A0AAI8VYT5_9PEZI</name>
<dbReference type="Proteomes" id="UP001295740">
    <property type="component" value="Unassembled WGS sequence"/>
</dbReference>
<evidence type="ECO:0000313" key="3">
    <source>
        <dbReference type="Proteomes" id="UP001295740"/>
    </source>
</evidence>
<proteinExistence type="predicted"/>
<evidence type="ECO:0000256" key="1">
    <source>
        <dbReference type="SAM" id="MobiDB-lite"/>
    </source>
</evidence>
<evidence type="ECO:0000313" key="2">
    <source>
        <dbReference type="EMBL" id="CAJ2513095.1"/>
    </source>
</evidence>
<keyword evidence="3" id="KW-1185">Reference proteome</keyword>
<sequence length="50" mass="5930">MSLRRLHAPAMRTHQRSETPPPPYAEYDENCPPRYTILYQYEGLDLPIQI</sequence>
<protein>
    <submittedName>
        <fullName evidence="2">Uu.00g012140.m01.CDS01</fullName>
    </submittedName>
</protein>
<feature type="region of interest" description="Disordered" evidence="1">
    <location>
        <begin position="1"/>
        <end position="27"/>
    </location>
</feature>
<reference evidence="2" key="1">
    <citation type="submission" date="2023-10" db="EMBL/GenBank/DDBJ databases">
        <authorList>
            <person name="Hackl T."/>
        </authorList>
    </citation>
    <scope>NUCLEOTIDE SEQUENCE</scope>
</reference>
<accession>A0AAI8VYT5</accession>
<gene>
    <name evidence="2" type="ORF">KHLLAP_LOCUS13563</name>
</gene>
<dbReference type="EMBL" id="CAUWAG010000020">
    <property type="protein sequence ID" value="CAJ2513095.1"/>
    <property type="molecule type" value="Genomic_DNA"/>
</dbReference>
<organism evidence="2 3">
    <name type="scientific">Anthostomella pinea</name>
    <dbReference type="NCBI Taxonomy" id="933095"/>
    <lineage>
        <taxon>Eukaryota</taxon>
        <taxon>Fungi</taxon>
        <taxon>Dikarya</taxon>
        <taxon>Ascomycota</taxon>
        <taxon>Pezizomycotina</taxon>
        <taxon>Sordariomycetes</taxon>
        <taxon>Xylariomycetidae</taxon>
        <taxon>Xylariales</taxon>
        <taxon>Xylariaceae</taxon>
        <taxon>Anthostomella</taxon>
    </lineage>
</organism>